<dbReference type="SUPFAM" id="SSF53474">
    <property type="entry name" value="alpha/beta-Hydrolases"/>
    <property type="match status" value="1"/>
</dbReference>
<dbReference type="Proteomes" id="UP000190774">
    <property type="component" value="Unassembled WGS sequence"/>
</dbReference>
<evidence type="ECO:0000313" key="4">
    <source>
        <dbReference type="EMBL" id="SKB01019.1"/>
    </source>
</evidence>
<dbReference type="PANTHER" id="PTHR48081">
    <property type="entry name" value="AB HYDROLASE SUPERFAMILY PROTEIN C4A8.06C"/>
    <property type="match status" value="1"/>
</dbReference>
<dbReference type="InterPro" id="IPR013094">
    <property type="entry name" value="AB_hydrolase_3"/>
</dbReference>
<keyword evidence="5" id="KW-1185">Reference proteome</keyword>
<dbReference type="GO" id="GO:0016787">
    <property type="term" value="F:hydrolase activity"/>
    <property type="evidence" value="ECO:0007669"/>
    <property type="project" value="UniProtKB-KW"/>
</dbReference>
<dbReference type="STRING" id="48467.SAMN02745166_03287"/>
<keyword evidence="1" id="KW-0378">Hydrolase</keyword>
<name>A0A1T4YGW9_9BACT</name>
<evidence type="ECO:0000256" key="1">
    <source>
        <dbReference type="ARBA" id="ARBA00022801"/>
    </source>
</evidence>
<accession>A0A1T4YGW9</accession>
<dbReference type="EMBL" id="FUYE01000011">
    <property type="protein sequence ID" value="SKB01019.1"/>
    <property type="molecule type" value="Genomic_DNA"/>
</dbReference>
<dbReference type="PANTHER" id="PTHR48081:SF6">
    <property type="entry name" value="PEPTIDASE S9 PROLYL OLIGOPEPTIDASE CATALYTIC DOMAIN-CONTAINING PROTEIN"/>
    <property type="match status" value="1"/>
</dbReference>
<gene>
    <name evidence="4" type="ORF">SAMN02745166_03287</name>
</gene>
<dbReference type="AlphaFoldDB" id="A0A1T4YGW9"/>
<feature type="coiled-coil region" evidence="2">
    <location>
        <begin position="363"/>
        <end position="425"/>
    </location>
</feature>
<evidence type="ECO:0000256" key="2">
    <source>
        <dbReference type="SAM" id="Coils"/>
    </source>
</evidence>
<proteinExistence type="predicted"/>
<dbReference type="InterPro" id="IPR050300">
    <property type="entry name" value="GDXG_lipolytic_enzyme"/>
</dbReference>
<reference evidence="5" key="1">
    <citation type="submission" date="2017-02" db="EMBL/GenBank/DDBJ databases">
        <authorList>
            <person name="Varghese N."/>
            <person name="Submissions S."/>
        </authorList>
    </citation>
    <scope>NUCLEOTIDE SEQUENCE [LARGE SCALE GENOMIC DNA]</scope>
    <source>
        <strain evidence="5">ATCC 700200</strain>
    </source>
</reference>
<keyword evidence="2" id="KW-0175">Coiled coil</keyword>
<sequence>MPRVPWLTCQGKTRPEPKEEAVTSPFWFSCLSMKWSLALAFTLSLSAAEPLTLTLWPDGPPGQAAPISKTTEEFIQKKAGKSTVTNITSPTITVYRPEKPNGTCVIVAPGGGYAFLSAVHEGSQVCEWLNTLGVTGVLLNYRTPTRDDAAPHARPVQDAQKTLEIVRQHSAEWNLNPKRVGVLGFSAGGNLLAYLACDQTGAQRPDFGVMIYGGGFLDPQDPSRFKEGFSVPSDAPPLFLVCAGDDGLNPIAATQLYLEYKKKKLSAEIHLFSAGGHGFGMRDNKQPINQWPQRCAEWMDSMGWLPTIKKLDAAIEREEQSLQVIHQTIQRMGCGNDAEEAANELLRIEGQLANSTSLETVAKANLDQRRVELLKILSALQKKLKSMPVTPEAMVTTINQTKARIAQLQDEREKLATALRKQAIK</sequence>
<protein>
    <submittedName>
        <fullName evidence="4">Acetyl esterase/lipase</fullName>
    </submittedName>
</protein>
<evidence type="ECO:0000259" key="3">
    <source>
        <dbReference type="Pfam" id="PF07859"/>
    </source>
</evidence>
<dbReference type="OrthoDB" id="191252at2"/>
<dbReference type="Gene3D" id="3.40.50.1820">
    <property type="entry name" value="alpha/beta hydrolase"/>
    <property type="match status" value="1"/>
</dbReference>
<dbReference type="InterPro" id="IPR029058">
    <property type="entry name" value="AB_hydrolase_fold"/>
</dbReference>
<feature type="domain" description="Alpha/beta hydrolase fold-3" evidence="3">
    <location>
        <begin position="110"/>
        <end position="224"/>
    </location>
</feature>
<evidence type="ECO:0000313" key="5">
    <source>
        <dbReference type="Proteomes" id="UP000190774"/>
    </source>
</evidence>
<dbReference type="Pfam" id="PF07859">
    <property type="entry name" value="Abhydrolase_3"/>
    <property type="match status" value="1"/>
</dbReference>
<organism evidence="4 5">
    <name type="scientific">Prosthecobacter debontii</name>
    <dbReference type="NCBI Taxonomy" id="48467"/>
    <lineage>
        <taxon>Bacteria</taxon>
        <taxon>Pseudomonadati</taxon>
        <taxon>Verrucomicrobiota</taxon>
        <taxon>Verrucomicrobiia</taxon>
        <taxon>Verrucomicrobiales</taxon>
        <taxon>Verrucomicrobiaceae</taxon>
        <taxon>Prosthecobacter</taxon>
    </lineage>
</organism>